<keyword evidence="2" id="KW-1185">Reference proteome</keyword>
<organism evidence="1 2">
    <name type="scientific">Dokdonella soli</name>
    <dbReference type="NCBI Taxonomy" id="529810"/>
    <lineage>
        <taxon>Bacteria</taxon>
        <taxon>Pseudomonadati</taxon>
        <taxon>Pseudomonadota</taxon>
        <taxon>Gammaproteobacteria</taxon>
        <taxon>Lysobacterales</taxon>
        <taxon>Rhodanobacteraceae</taxon>
        <taxon>Dokdonella</taxon>
    </lineage>
</organism>
<comment type="caution">
    <text evidence="1">The sequence shown here is derived from an EMBL/GenBank/DDBJ whole genome shotgun (WGS) entry which is preliminary data.</text>
</comment>
<dbReference type="Proteomes" id="UP001501523">
    <property type="component" value="Unassembled WGS sequence"/>
</dbReference>
<protein>
    <submittedName>
        <fullName evidence="1">DUF3052 family protein</fullName>
    </submittedName>
</protein>
<reference evidence="1 2" key="1">
    <citation type="journal article" date="2019" name="Int. J. Syst. Evol. Microbiol.">
        <title>The Global Catalogue of Microorganisms (GCM) 10K type strain sequencing project: providing services to taxonomists for standard genome sequencing and annotation.</title>
        <authorList>
            <consortium name="The Broad Institute Genomics Platform"/>
            <consortium name="The Broad Institute Genome Sequencing Center for Infectious Disease"/>
            <person name="Wu L."/>
            <person name="Ma J."/>
        </authorList>
    </citation>
    <scope>NUCLEOTIDE SEQUENCE [LARGE SCALE GENOMIC DNA]</scope>
    <source>
        <strain evidence="1 2">JCM 15421</strain>
    </source>
</reference>
<evidence type="ECO:0000313" key="1">
    <source>
        <dbReference type="EMBL" id="GAA0716797.1"/>
    </source>
</evidence>
<dbReference type="EMBL" id="BAAAEU010000010">
    <property type="protein sequence ID" value="GAA0716797.1"/>
    <property type="molecule type" value="Genomic_DNA"/>
</dbReference>
<accession>A0ABN1ILJ0</accession>
<evidence type="ECO:0000313" key="2">
    <source>
        <dbReference type="Proteomes" id="UP001501523"/>
    </source>
</evidence>
<proteinExistence type="predicted"/>
<dbReference type="RefSeq" id="WP_343791298.1">
    <property type="nucleotide sequence ID" value="NZ_BAAAEU010000010.1"/>
</dbReference>
<sequence length="146" mass="15891">MSQSGATGYSGKPVWQKLGLTPMQRVLVRHAPSDYAALVGAEADALMLVGTRDNFELAHVFAVKATQLANELKSLSARLPATGVIWASWPKKGSDVATDITEDTVRTFALPIGLVDIKVCAIDATWSGLKLMWRRDRRADKPRAQT</sequence>
<gene>
    <name evidence="1" type="ORF">GCM10009105_23500</name>
</gene>
<name>A0ABN1ILJ0_9GAMM</name>